<evidence type="ECO:0000313" key="5">
    <source>
        <dbReference type="EMBL" id="OAL28487.1"/>
    </source>
</evidence>
<reference evidence="5 6" key="1">
    <citation type="submission" date="2016-03" db="EMBL/GenBank/DDBJ databases">
        <title>The draft genome sequence of Fonsecaea nubica causative agent of cutaneous subcutaneous infection in human host.</title>
        <authorList>
            <person name="Costa F."/>
            <person name="Sybren D.H."/>
            <person name="Raittz R.T."/>
            <person name="Weiss V.A."/>
            <person name="Leao A.C."/>
            <person name="Gomes R."/>
            <person name="De Souza E.M."/>
            <person name="Pedrosa F.O."/>
            <person name="Steffens M.B."/>
            <person name="Bombassaro A."/>
            <person name="Tadra-Sfeir M.Z."/>
            <person name="Moreno L.F."/>
            <person name="Najafzadeh M.J."/>
            <person name="Felipe M.S."/>
            <person name="Teixeira M."/>
            <person name="Sun J."/>
            <person name="Xi L."/>
            <person name="Castro M.A."/>
            <person name="Vicente V.A."/>
        </authorList>
    </citation>
    <scope>NUCLEOTIDE SEQUENCE [LARGE SCALE GENOMIC DNA]</scope>
    <source>
        <strain evidence="5 6">CBS 269.64</strain>
    </source>
</reference>
<evidence type="ECO:0000313" key="6">
    <source>
        <dbReference type="Proteomes" id="UP000185904"/>
    </source>
</evidence>
<dbReference type="PANTHER" id="PTHR11559">
    <property type="entry name" value="CARBOXYLESTERASE"/>
    <property type="match status" value="1"/>
</dbReference>
<feature type="domain" description="Gfo/Idh/MocA-like oxidoreductase N-terminal" evidence="4">
    <location>
        <begin position="9"/>
        <end position="132"/>
    </location>
</feature>
<evidence type="ECO:0000259" key="3">
    <source>
        <dbReference type="Pfam" id="PF00135"/>
    </source>
</evidence>
<evidence type="ECO:0000256" key="2">
    <source>
        <dbReference type="ARBA" id="ARBA00022801"/>
    </source>
</evidence>
<keyword evidence="6" id="KW-1185">Reference proteome</keyword>
<dbReference type="Gene3D" id="3.40.50.720">
    <property type="entry name" value="NAD(P)-binding Rossmann-like Domain"/>
    <property type="match status" value="1"/>
</dbReference>
<sequence>MIASPPRIVNVGIIGCGEVTQVVHIPTLSLLSDFFKITYLCDISQDALNHCSQKIDAHIPKTTKDPVELCASSAVDVVFVVNSDEYHVSHATLALESGKHVFVEKPLALTVRDVDTLRKAEEKAPGKLMVGYMRRYAAAFIDALKEIGGMEKITYARVRDIIGPNSTFVSQSGTFPKRFDDYAPEDSQDKTARAAELVEQALSRECGVPVTPASTRMWRVLGGLGSHDLSLMREALGMPTKVIGAHLGFPFWSVLFQYPGFAAVYESGLDAILRFDAHIEIYSSNKVVRVQYDTPYVKGLPITMHISENVDGTYQERTVRKTYEDPYTLEMKELYAMIVDGKPVKTTSADAAEDLQIFKMILPVLVEIPGGGYVETSFAAGADVVSLTEAVVYVFIHYRVNIFGFLSTTGLSQETSPYLSSGNYGLADWTLGLQWVHDNIDLFGGDPNRVTVHGSSAGAWAMSLVQVTPKTKGLFQQIMVESGGSDQSITVSSLEKKEALGQTLTSAAGCPWNETSDPDYALQNACLRNASVIDLMEAFISQDTFLWYDEHALFPAPDGWWLPDYPQTLYDSGAFHQVPILAGSAMDEMNLIQFLPYLNVSGQWLYNATAWEDVAGWCKNFTSKGGVNVSATGALNDYYLDPNRTFDVRVNRNSTDGVGTNMGPYAAMVEISSGVIFQCPLRRNLRHQASAGQPAFGYTFGYRSPNAAGGVAAFAEHGSQLGLGFDPLAPYLTNTKDEFIAHTMQQYWASFVINGDENNFTGIDFSFGVNQTLPRWPSQTEAGDTVLRIGNHDVMRDSTIDKVTGAYAYCDLQDAVIPSYTYRPNCAPGYSLTKDFKGCA</sequence>
<evidence type="ECO:0000259" key="4">
    <source>
        <dbReference type="Pfam" id="PF01408"/>
    </source>
</evidence>
<dbReference type="PROSITE" id="PS00122">
    <property type="entry name" value="CARBOXYLESTERASE_B_1"/>
    <property type="match status" value="1"/>
</dbReference>
<dbReference type="InterPro" id="IPR029058">
    <property type="entry name" value="AB_hydrolase_fold"/>
</dbReference>
<accession>A0A178CG39</accession>
<protein>
    <recommendedName>
        <fullName evidence="7">Carboxylesterase type B domain-containing protein</fullName>
    </recommendedName>
</protein>
<comment type="similarity">
    <text evidence="1">Belongs to the type-B carboxylesterase/lipase family.</text>
</comment>
<organism evidence="5 6">
    <name type="scientific">Fonsecaea nubica</name>
    <dbReference type="NCBI Taxonomy" id="856822"/>
    <lineage>
        <taxon>Eukaryota</taxon>
        <taxon>Fungi</taxon>
        <taxon>Dikarya</taxon>
        <taxon>Ascomycota</taxon>
        <taxon>Pezizomycotina</taxon>
        <taxon>Eurotiomycetes</taxon>
        <taxon>Chaetothyriomycetidae</taxon>
        <taxon>Chaetothyriales</taxon>
        <taxon>Herpotrichiellaceae</taxon>
        <taxon>Fonsecaea</taxon>
    </lineage>
</organism>
<feature type="domain" description="Carboxylesterase type B" evidence="3">
    <location>
        <begin position="361"/>
        <end position="797"/>
    </location>
</feature>
<evidence type="ECO:0008006" key="7">
    <source>
        <dbReference type="Google" id="ProtNLM"/>
    </source>
</evidence>
<dbReference type="InterPro" id="IPR019826">
    <property type="entry name" value="Carboxylesterase_B_AS"/>
</dbReference>
<dbReference type="InterPro" id="IPR000683">
    <property type="entry name" value="Gfo/Idh/MocA-like_OxRdtase_N"/>
</dbReference>
<name>A0A178CG39_9EURO</name>
<dbReference type="AlphaFoldDB" id="A0A178CG39"/>
<dbReference type="InterPro" id="IPR002018">
    <property type="entry name" value="CarbesteraseB"/>
</dbReference>
<proteinExistence type="inferred from homology"/>
<dbReference type="Pfam" id="PF00135">
    <property type="entry name" value="COesterase"/>
    <property type="match status" value="1"/>
</dbReference>
<dbReference type="SUPFAM" id="SSF53474">
    <property type="entry name" value="alpha/beta-Hydrolases"/>
    <property type="match status" value="1"/>
</dbReference>
<dbReference type="EMBL" id="LVCJ01000087">
    <property type="protein sequence ID" value="OAL28487.1"/>
    <property type="molecule type" value="Genomic_DNA"/>
</dbReference>
<dbReference type="SUPFAM" id="SSF51735">
    <property type="entry name" value="NAD(P)-binding Rossmann-fold domains"/>
    <property type="match status" value="1"/>
</dbReference>
<dbReference type="GO" id="GO:0000166">
    <property type="term" value="F:nucleotide binding"/>
    <property type="evidence" value="ECO:0007669"/>
    <property type="project" value="InterPro"/>
</dbReference>
<dbReference type="Gene3D" id="3.40.50.1820">
    <property type="entry name" value="alpha/beta hydrolase"/>
    <property type="match status" value="1"/>
</dbReference>
<gene>
    <name evidence="5" type="ORF">AYO20_09435</name>
</gene>
<dbReference type="InterPro" id="IPR036291">
    <property type="entry name" value="NAD(P)-bd_dom_sf"/>
</dbReference>
<dbReference type="GO" id="GO:0016787">
    <property type="term" value="F:hydrolase activity"/>
    <property type="evidence" value="ECO:0007669"/>
    <property type="project" value="UniProtKB-KW"/>
</dbReference>
<keyword evidence="2" id="KW-0378">Hydrolase</keyword>
<comment type="caution">
    <text evidence="5">The sequence shown here is derived from an EMBL/GenBank/DDBJ whole genome shotgun (WGS) entry which is preliminary data.</text>
</comment>
<dbReference type="Proteomes" id="UP000185904">
    <property type="component" value="Unassembled WGS sequence"/>
</dbReference>
<dbReference type="RefSeq" id="XP_022496314.1">
    <property type="nucleotide sequence ID" value="XM_022647705.1"/>
</dbReference>
<dbReference type="GeneID" id="34592833"/>
<dbReference type="Pfam" id="PF01408">
    <property type="entry name" value="GFO_IDH_MocA"/>
    <property type="match status" value="1"/>
</dbReference>
<dbReference type="InterPro" id="IPR050309">
    <property type="entry name" value="Type-B_Carboxylest/Lipase"/>
</dbReference>
<evidence type="ECO:0000256" key="1">
    <source>
        <dbReference type="ARBA" id="ARBA00005964"/>
    </source>
</evidence>
<dbReference type="OrthoDB" id="408631at2759"/>